<dbReference type="GO" id="GO:0009089">
    <property type="term" value="P:lysine biosynthetic process via diaminopimelate"/>
    <property type="evidence" value="ECO:0007669"/>
    <property type="project" value="UniProtKB-UniRule"/>
</dbReference>
<dbReference type="KEGG" id="epo:Epro_0506"/>
<dbReference type="SMART" id="SM00859">
    <property type="entry name" value="Semialdhyde_dh"/>
    <property type="match status" value="1"/>
</dbReference>
<evidence type="ECO:0000256" key="16">
    <source>
        <dbReference type="PIRSR" id="PIRSR000148-1"/>
    </source>
</evidence>
<dbReference type="Proteomes" id="UP000035337">
    <property type="component" value="Chromosome"/>
</dbReference>
<evidence type="ECO:0000256" key="10">
    <source>
        <dbReference type="ARBA" id="ARBA00022915"/>
    </source>
</evidence>
<evidence type="ECO:0000256" key="13">
    <source>
        <dbReference type="ARBA" id="ARBA00023167"/>
    </source>
</evidence>
<dbReference type="PANTHER" id="PTHR46278">
    <property type="entry name" value="DEHYDROGENASE, PUTATIVE-RELATED"/>
    <property type="match status" value="1"/>
</dbReference>
<dbReference type="InterPro" id="IPR000534">
    <property type="entry name" value="Semialdehyde_DH_NAD-bd"/>
</dbReference>
<dbReference type="GO" id="GO:0071266">
    <property type="term" value="P:'de novo' L-methionine biosynthetic process"/>
    <property type="evidence" value="ECO:0007669"/>
    <property type="project" value="UniProtKB-UniRule"/>
</dbReference>
<feature type="binding site" evidence="15">
    <location>
        <begin position="40"/>
        <end position="41"/>
    </location>
    <ligand>
        <name>NADP(+)</name>
        <dbReference type="ChEBI" id="CHEBI:58349"/>
    </ligand>
</feature>
<keyword evidence="8 15" id="KW-0791">Threonine biosynthesis</keyword>
<dbReference type="EC" id="1.2.1.11" evidence="6 15"/>
<comment type="catalytic activity">
    <reaction evidence="14 15">
        <text>L-aspartate 4-semialdehyde + phosphate + NADP(+) = 4-phospho-L-aspartate + NADPH + H(+)</text>
        <dbReference type="Rhea" id="RHEA:24284"/>
        <dbReference type="ChEBI" id="CHEBI:15378"/>
        <dbReference type="ChEBI" id="CHEBI:43474"/>
        <dbReference type="ChEBI" id="CHEBI:57535"/>
        <dbReference type="ChEBI" id="CHEBI:57783"/>
        <dbReference type="ChEBI" id="CHEBI:58349"/>
        <dbReference type="ChEBI" id="CHEBI:537519"/>
        <dbReference type="EC" id="1.2.1.11"/>
    </reaction>
</comment>
<feature type="binding site" evidence="15">
    <location>
        <begin position="12"/>
        <end position="15"/>
    </location>
    <ligand>
        <name>NADP(+)</name>
        <dbReference type="ChEBI" id="CHEBI:58349"/>
    </ligand>
</feature>
<dbReference type="UniPathway" id="UPA00050">
    <property type="reaction ID" value="UER00463"/>
</dbReference>
<feature type="binding site" evidence="15">
    <location>
        <begin position="159"/>
        <end position="160"/>
    </location>
    <ligand>
        <name>NADP(+)</name>
        <dbReference type="ChEBI" id="CHEBI:58349"/>
    </ligand>
</feature>
<keyword evidence="10 15" id="KW-0220">Diaminopimelate biosynthesis</keyword>
<dbReference type="PATRIC" id="fig|1408281.3.peg.519"/>
<gene>
    <name evidence="15 18" type="primary">asd</name>
    <name evidence="18" type="ORF">Epro_0506</name>
</gene>
<dbReference type="UniPathway" id="UPA00034">
    <property type="reaction ID" value="UER00016"/>
</dbReference>
<dbReference type="Gene3D" id="3.40.50.720">
    <property type="entry name" value="NAD(P)-binding Rossmann-like Domain"/>
    <property type="match status" value="1"/>
</dbReference>
<accession>A0A0G3WJ14</accession>
<comment type="pathway">
    <text evidence="2 15">Amino-acid biosynthesis; L-lysine biosynthesis via DAP pathway; (S)-tetrahydrodipicolinate from L-aspartate: step 2/4.</text>
</comment>
<dbReference type="SUPFAM" id="SSF51735">
    <property type="entry name" value="NAD(P)-binding Rossmann-fold domains"/>
    <property type="match status" value="1"/>
</dbReference>
<keyword evidence="12 15" id="KW-0457">Lysine biosynthesis</keyword>
<dbReference type="InterPro" id="IPR005986">
    <property type="entry name" value="Asp_semialdehyde_DH_beta"/>
</dbReference>
<dbReference type="CDD" id="cd18131">
    <property type="entry name" value="ASADH_C_bac_euk_like"/>
    <property type="match status" value="1"/>
</dbReference>
<dbReference type="EMBL" id="CP009498">
    <property type="protein sequence ID" value="AKL97885.1"/>
    <property type="molecule type" value="Genomic_DNA"/>
</dbReference>
<feature type="active site" description="Acyl-thioester intermediate" evidence="15 16">
    <location>
        <position position="129"/>
    </location>
</feature>
<dbReference type="GO" id="GO:0051287">
    <property type="term" value="F:NAD binding"/>
    <property type="evidence" value="ECO:0007669"/>
    <property type="project" value="InterPro"/>
</dbReference>
<evidence type="ECO:0000256" key="9">
    <source>
        <dbReference type="ARBA" id="ARBA00022857"/>
    </source>
</evidence>
<dbReference type="RefSeq" id="WP_052570309.1">
    <property type="nucleotide sequence ID" value="NZ_CP009498.1"/>
</dbReference>
<comment type="subunit">
    <text evidence="5 15">Homodimer.</text>
</comment>
<evidence type="ECO:0000256" key="14">
    <source>
        <dbReference type="ARBA" id="ARBA00047891"/>
    </source>
</evidence>
<dbReference type="GO" id="GO:0046983">
    <property type="term" value="F:protein dimerization activity"/>
    <property type="evidence" value="ECO:0007669"/>
    <property type="project" value="InterPro"/>
</dbReference>
<evidence type="ECO:0000256" key="2">
    <source>
        <dbReference type="ARBA" id="ARBA00005076"/>
    </source>
</evidence>
<keyword evidence="9 15" id="KW-0521">NADP</keyword>
<dbReference type="GO" id="GO:0009097">
    <property type="term" value="P:isoleucine biosynthetic process"/>
    <property type="evidence" value="ECO:0007669"/>
    <property type="project" value="UniProtKB-UniRule"/>
</dbReference>
<comment type="caution">
    <text evidence="15">Lacks conserved residue(s) required for the propagation of feature annotation.</text>
</comment>
<comment type="pathway">
    <text evidence="1 15">Amino-acid biosynthesis; L-methionine biosynthesis via de novo pathway; L-homoserine from L-aspartate: step 2/3.</text>
</comment>
<dbReference type="NCBIfam" id="TIGR01296">
    <property type="entry name" value="asd_B"/>
    <property type="match status" value="1"/>
</dbReference>
<dbReference type="PIRSF" id="PIRSF000148">
    <property type="entry name" value="ASA_dh"/>
    <property type="match status" value="1"/>
</dbReference>
<dbReference type="HAMAP" id="MF_02121">
    <property type="entry name" value="ASADH"/>
    <property type="match status" value="1"/>
</dbReference>
<dbReference type="SUPFAM" id="SSF55347">
    <property type="entry name" value="Glyceraldehyde-3-phosphate dehydrogenase-like, C-terminal domain"/>
    <property type="match status" value="1"/>
</dbReference>
<feature type="binding site" evidence="15">
    <location>
        <position position="318"/>
    </location>
    <ligand>
        <name>NADP(+)</name>
        <dbReference type="ChEBI" id="CHEBI:58349"/>
    </ligand>
</feature>
<evidence type="ECO:0000256" key="3">
    <source>
        <dbReference type="ARBA" id="ARBA00005097"/>
    </source>
</evidence>
<organism evidence="18 19">
    <name type="scientific">Endomicrobium proavitum</name>
    <dbReference type="NCBI Taxonomy" id="1408281"/>
    <lineage>
        <taxon>Bacteria</taxon>
        <taxon>Pseudomonadati</taxon>
        <taxon>Elusimicrobiota</taxon>
        <taxon>Endomicrobiia</taxon>
        <taxon>Endomicrobiales</taxon>
        <taxon>Endomicrobiaceae</taxon>
        <taxon>Endomicrobium</taxon>
    </lineage>
</organism>
<comment type="pathway">
    <text evidence="3 15">Amino-acid biosynthesis; L-threonine biosynthesis; L-threonine from L-aspartate: step 2/5.</text>
</comment>
<dbReference type="OrthoDB" id="9805684at2"/>
<name>A0A0G3WJ14_9BACT</name>
<dbReference type="CDD" id="cd02316">
    <property type="entry name" value="VcASADH2_like_N"/>
    <property type="match status" value="1"/>
</dbReference>
<protein>
    <recommendedName>
        <fullName evidence="6 15">Aspartate-semialdehyde dehydrogenase</fullName>
        <shortName evidence="15">ASA dehydrogenase</shortName>
        <shortName evidence="15">ASADH</shortName>
        <ecNumber evidence="6 15">1.2.1.11</ecNumber>
    </recommendedName>
    <alternativeName>
        <fullName evidence="15">Aspartate-beta-semialdehyde dehydrogenase</fullName>
    </alternativeName>
</protein>
<feature type="domain" description="Semialdehyde dehydrogenase NAD-binding" evidence="17">
    <location>
        <begin position="5"/>
        <end position="120"/>
    </location>
</feature>
<evidence type="ECO:0000256" key="12">
    <source>
        <dbReference type="ARBA" id="ARBA00023154"/>
    </source>
</evidence>
<evidence type="ECO:0000256" key="5">
    <source>
        <dbReference type="ARBA" id="ARBA00011738"/>
    </source>
</evidence>
<evidence type="ECO:0000259" key="17">
    <source>
        <dbReference type="SMART" id="SM00859"/>
    </source>
</evidence>
<dbReference type="Gene3D" id="3.30.360.10">
    <property type="entry name" value="Dihydrodipicolinate Reductase, domain 2"/>
    <property type="match status" value="1"/>
</dbReference>
<keyword evidence="13 15" id="KW-0486">Methionine biosynthesis</keyword>
<evidence type="ECO:0000256" key="11">
    <source>
        <dbReference type="ARBA" id="ARBA00023002"/>
    </source>
</evidence>
<evidence type="ECO:0000313" key="18">
    <source>
        <dbReference type="EMBL" id="AKL97885.1"/>
    </source>
</evidence>
<dbReference type="PANTHER" id="PTHR46278:SF2">
    <property type="entry name" value="ASPARTATE-SEMIALDEHYDE DEHYDROGENASE"/>
    <property type="match status" value="1"/>
</dbReference>
<keyword evidence="7 15" id="KW-0028">Amino-acid biosynthesis</keyword>
<keyword evidence="19" id="KW-1185">Reference proteome</keyword>
<reference evidence="18 19" key="1">
    <citation type="submission" date="2014-09" db="EMBL/GenBank/DDBJ databases">
        <title>Complete genome sequence of Endomicrobium proavitum.</title>
        <authorList>
            <person name="Zheng H."/>
        </authorList>
    </citation>
    <scope>NUCLEOTIDE SEQUENCE [LARGE SCALE GENOMIC DNA]</scope>
    <source>
        <strain evidence="18 19">Rsa215</strain>
    </source>
</reference>
<dbReference type="AlphaFoldDB" id="A0A0G3WJ14"/>
<evidence type="ECO:0000256" key="8">
    <source>
        <dbReference type="ARBA" id="ARBA00022697"/>
    </source>
</evidence>
<evidence type="ECO:0000256" key="6">
    <source>
        <dbReference type="ARBA" id="ARBA00013120"/>
    </source>
</evidence>
<dbReference type="InterPro" id="IPR036291">
    <property type="entry name" value="NAD(P)-bd_dom_sf"/>
</dbReference>
<dbReference type="GO" id="GO:0019877">
    <property type="term" value="P:diaminopimelate biosynthetic process"/>
    <property type="evidence" value="ECO:0007669"/>
    <property type="project" value="UniProtKB-UniRule"/>
</dbReference>
<dbReference type="InterPro" id="IPR012280">
    <property type="entry name" value="Semialdhyde_DH_dimer_dom"/>
</dbReference>
<feature type="binding site" evidence="15">
    <location>
        <position position="100"/>
    </location>
    <ligand>
        <name>phosphate</name>
        <dbReference type="ChEBI" id="CHEBI:43474"/>
    </ligand>
</feature>
<evidence type="ECO:0000256" key="15">
    <source>
        <dbReference type="HAMAP-Rule" id="MF_02121"/>
    </source>
</evidence>
<dbReference type="Pfam" id="PF01118">
    <property type="entry name" value="Semialdhyde_dh"/>
    <property type="match status" value="1"/>
</dbReference>
<evidence type="ECO:0000313" key="19">
    <source>
        <dbReference type="Proteomes" id="UP000035337"/>
    </source>
</evidence>
<dbReference type="UniPathway" id="UPA00051">
    <property type="reaction ID" value="UER00464"/>
</dbReference>
<dbReference type="Pfam" id="PF02774">
    <property type="entry name" value="Semialdhyde_dhC"/>
    <property type="match status" value="1"/>
</dbReference>
<feature type="active site" description="Proton acceptor" evidence="15 16">
    <location>
        <position position="243"/>
    </location>
</feature>
<dbReference type="STRING" id="1408281.Epro_0506"/>
<feature type="binding site" evidence="15">
    <location>
        <position position="236"/>
    </location>
    <ligand>
        <name>substrate</name>
    </ligand>
</feature>
<dbReference type="GO" id="GO:0050661">
    <property type="term" value="F:NADP binding"/>
    <property type="evidence" value="ECO:0007669"/>
    <property type="project" value="UniProtKB-UniRule"/>
</dbReference>
<evidence type="ECO:0000256" key="7">
    <source>
        <dbReference type="ARBA" id="ARBA00022605"/>
    </source>
</evidence>
<comment type="similarity">
    <text evidence="4 15">Belongs to the aspartate-semialdehyde dehydrogenase family.</text>
</comment>
<keyword evidence="11 15" id="KW-0560">Oxidoreductase</keyword>
<evidence type="ECO:0000256" key="4">
    <source>
        <dbReference type="ARBA" id="ARBA00010584"/>
    </source>
</evidence>
<evidence type="ECO:0000256" key="1">
    <source>
        <dbReference type="ARBA" id="ARBA00005021"/>
    </source>
</evidence>
<dbReference type="GO" id="GO:0009088">
    <property type="term" value="P:threonine biosynthetic process"/>
    <property type="evidence" value="ECO:0007669"/>
    <property type="project" value="UniProtKB-UniRule"/>
</dbReference>
<sequence length="340" mass="37407">MKKYKVAVVGATGAVGREMIKMLESRNFPVESIKFLASERSVGKKLLFNGKEYPVELLTHDGGKGVDIAIYSAGGDVSKEFAPSFAKDGCFVIDNSSAWRMDKDVPLVVPEVNPGDLKKDKKIIANPNCSTIQMVVALKPLHDEAKIKRVIVSTYQAVSGAGQKGINELDAQVKAWAKGEPIPAASKFQYQIAFNLIPQIDVFADYDYTKEELKMTNETKKIMGDDNILVSATCVRVPVFRAHSESVWIETEKPITPEKAKELLSKADGIELIDDIANKKYPTPLYAENKQTTYVGRIRKDISIKDDKALTFWVVSDNLLKGAALNAVQIAEALVKNGLV</sequence>
<proteinExistence type="inferred from homology"/>
<feature type="binding site" evidence="15">
    <location>
        <position position="156"/>
    </location>
    <ligand>
        <name>substrate</name>
    </ligand>
</feature>
<dbReference type="InterPro" id="IPR012080">
    <property type="entry name" value="Asp_semialdehyde_DH"/>
</dbReference>
<comment type="function">
    <text evidence="15">Catalyzes the NADPH-dependent formation of L-aspartate-semialdehyde (L-ASA) by the reductive dephosphorylation of L-aspartyl-4-phosphate.</text>
</comment>
<dbReference type="NCBIfam" id="NF011456">
    <property type="entry name" value="PRK14874.1"/>
    <property type="match status" value="1"/>
</dbReference>
<dbReference type="GO" id="GO:0004073">
    <property type="term" value="F:aspartate-semialdehyde dehydrogenase activity"/>
    <property type="evidence" value="ECO:0007669"/>
    <property type="project" value="UniProtKB-UniRule"/>
</dbReference>